<dbReference type="NCBIfam" id="NF035944">
    <property type="entry name" value="PEPxxWA-CTERM"/>
    <property type="match status" value="1"/>
</dbReference>
<name>A0A2T4I695_9SPHN</name>
<dbReference type="InterPro" id="IPR013424">
    <property type="entry name" value="Ice-binding_C"/>
</dbReference>
<feature type="domain" description="Ice-binding protein C-terminal" evidence="3">
    <location>
        <begin position="206"/>
        <end position="231"/>
    </location>
</feature>
<feature type="signal peptide" evidence="2">
    <location>
        <begin position="1"/>
        <end position="39"/>
    </location>
</feature>
<comment type="caution">
    <text evidence="4">The sequence shown here is derived from an EMBL/GenBank/DDBJ whole genome shotgun (WGS) entry which is preliminary data.</text>
</comment>
<sequence length="238" mass="25249">MRAAIGRRRNRSANRGQQMRKLVSSVAVMLAATSAAASAHASAVIDFDNLATSYGGGAYHEDGFVLTGNFCNSISGNCINAVDPALSIDGSGTSVVKASGAATTFTVAREDGGAFQFVSMDFGKTKVETGPVFTASSTYEFKFTLADADETVVTRYFTFDHNRNSPIVAHTAIFEGLGDITRFTFRNQSAAAQFDNIRLGDAAVAAVPEPATWAMMIGGFGMVGGVMRRRRENMLKLA</sequence>
<evidence type="ECO:0000313" key="4">
    <source>
        <dbReference type="EMBL" id="PTD26133.1"/>
    </source>
</evidence>
<keyword evidence="1" id="KW-0472">Membrane</keyword>
<evidence type="ECO:0000256" key="2">
    <source>
        <dbReference type="SAM" id="SignalP"/>
    </source>
</evidence>
<feature type="chain" id="PRO_5015784435" description="Ice-binding protein C-terminal domain-containing protein" evidence="2">
    <location>
        <begin position="40"/>
        <end position="238"/>
    </location>
</feature>
<dbReference type="NCBIfam" id="TIGR02595">
    <property type="entry name" value="PEP_CTERM"/>
    <property type="match status" value="1"/>
</dbReference>
<evidence type="ECO:0000256" key="1">
    <source>
        <dbReference type="SAM" id="Phobius"/>
    </source>
</evidence>
<evidence type="ECO:0000259" key="3">
    <source>
        <dbReference type="Pfam" id="PF07589"/>
    </source>
</evidence>
<keyword evidence="2" id="KW-0732">Signal</keyword>
<dbReference type="Proteomes" id="UP000241206">
    <property type="component" value="Unassembled WGS sequence"/>
</dbReference>
<proteinExistence type="predicted"/>
<gene>
    <name evidence="4" type="ORF">CV103_03775</name>
</gene>
<evidence type="ECO:0000313" key="5">
    <source>
        <dbReference type="Proteomes" id="UP000241206"/>
    </source>
</evidence>
<dbReference type="AlphaFoldDB" id="A0A2T4I695"/>
<feature type="transmembrane region" description="Helical" evidence="1">
    <location>
        <begin position="211"/>
        <end position="227"/>
    </location>
</feature>
<organism evidence="4 5">
    <name type="scientific">Edaphosphingomonas fennica</name>
    <dbReference type="NCBI Taxonomy" id="114404"/>
    <lineage>
        <taxon>Bacteria</taxon>
        <taxon>Pseudomonadati</taxon>
        <taxon>Pseudomonadota</taxon>
        <taxon>Alphaproteobacteria</taxon>
        <taxon>Sphingomonadales</taxon>
        <taxon>Rhizorhabdaceae</taxon>
        <taxon>Edaphosphingomonas</taxon>
    </lineage>
</organism>
<dbReference type="Pfam" id="PF07589">
    <property type="entry name" value="PEP-CTERM"/>
    <property type="match status" value="1"/>
</dbReference>
<protein>
    <recommendedName>
        <fullName evidence="3">Ice-binding protein C-terminal domain-containing protein</fullName>
    </recommendedName>
</protein>
<keyword evidence="1" id="KW-1133">Transmembrane helix</keyword>
<keyword evidence="5" id="KW-1185">Reference proteome</keyword>
<dbReference type="EMBL" id="PHHF01000018">
    <property type="protein sequence ID" value="PTD26133.1"/>
    <property type="molecule type" value="Genomic_DNA"/>
</dbReference>
<reference evidence="4 5" key="1">
    <citation type="submission" date="2017-11" db="EMBL/GenBank/DDBJ databases">
        <title>Sphingomonas oleivorans sp. nov., isolated from oil-contaminated soil.</title>
        <authorList>
            <person name="Wang L."/>
            <person name="Chen L."/>
        </authorList>
    </citation>
    <scope>NUCLEOTIDE SEQUENCE [LARGE SCALE GENOMIC DNA]</scope>
    <source>
        <strain evidence="4 5">K101</strain>
    </source>
</reference>
<keyword evidence="1" id="KW-0812">Transmembrane</keyword>
<accession>A0A2T4I695</accession>